<name>A0A1C0B8U9_9BACT</name>
<feature type="compositionally biased region" description="Polar residues" evidence="1">
    <location>
        <begin position="1"/>
        <end position="26"/>
    </location>
</feature>
<accession>A0A1C0B8U9</accession>
<evidence type="ECO:0000313" key="3">
    <source>
        <dbReference type="Proteomes" id="UP000093281"/>
    </source>
</evidence>
<protein>
    <submittedName>
        <fullName evidence="2">Uncharacterized protein</fullName>
    </submittedName>
</protein>
<evidence type="ECO:0000256" key="1">
    <source>
        <dbReference type="SAM" id="MobiDB-lite"/>
    </source>
</evidence>
<dbReference type="Proteomes" id="UP000093281">
    <property type="component" value="Unassembled WGS sequence"/>
</dbReference>
<gene>
    <name evidence="2" type="ORF">AAX29_00017</name>
</gene>
<organism evidence="2 3">
    <name type="scientific">Aliarcobacter thereius</name>
    <dbReference type="NCBI Taxonomy" id="544718"/>
    <lineage>
        <taxon>Bacteria</taxon>
        <taxon>Pseudomonadati</taxon>
        <taxon>Campylobacterota</taxon>
        <taxon>Epsilonproteobacteria</taxon>
        <taxon>Campylobacterales</taxon>
        <taxon>Arcobacteraceae</taxon>
        <taxon>Aliarcobacter</taxon>
    </lineage>
</organism>
<reference evidence="3" key="1">
    <citation type="submission" date="2015-05" db="EMBL/GenBank/DDBJ databases">
        <authorList>
            <person name="Rovetto F."/>
            <person name="Cocolin L."/>
            <person name="Illeghems K."/>
            <person name="Van Nieuwerburgh F."/>
            <person name="Houf K."/>
        </authorList>
    </citation>
    <scope>NUCLEOTIDE SEQUENCE [LARGE SCALE GENOMIC DNA]</scope>
    <source>
        <strain evidence="3">DU22</strain>
    </source>
</reference>
<dbReference type="RefSeq" id="WP_066185160.1">
    <property type="nucleotide sequence ID" value="NZ_LCUJ01000001.1"/>
</dbReference>
<dbReference type="EMBL" id="LCUJ01000001">
    <property type="protein sequence ID" value="OCM00027.1"/>
    <property type="molecule type" value="Genomic_DNA"/>
</dbReference>
<feature type="compositionally biased region" description="Basic and acidic residues" evidence="1">
    <location>
        <begin position="30"/>
        <end position="53"/>
    </location>
</feature>
<sequence>MQIQSSQVQTYSYQNSNQTKKSQYENSYAELKEMTEDMKAPTRDKIDFIDKNDVSNPAIS</sequence>
<comment type="caution">
    <text evidence="2">The sequence shown here is derived from an EMBL/GenBank/DDBJ whole genome shotgun (WGS) entry which is preliminary data.</text>
</comment>
<proteinExistence type="predicted"/>
<dbReference type="AlphaFoldDB" id="A0A1C0B8U9"/>
<feature type="region of interest" description="Disordered" evidence="1">
    <location>
        <begin position="1"/>
        <end position="60"/>
    </location>
</feature>
<evidence type="ECO:0000313" key="2">
    <source>
        <dbReference type="EMBL" id="OCM00027.1"/>
    </source>
</evidence>